<evidence type="ECO:0000256" key="1">
    <source>
        <dbReference type="ARBA" id="ARBA00022741"/>
    </source>
</evidence>
<dbReference type="PANTHER" id="PTHR11089:SF30">
    <property type="entry name" value="GUANINE NUCLEOTIDE-BINDING PROTEIN-LIKE 3 HOMOLOG"/>
    <property type="match status" value="1"/>
</dbReference>
<organism evidence="5 6">
    <name type="scientific">Edhazardia aedis (strain USNM 41457)</name>
    <name type="common">Microsporidian parasite</name>
    <dbReference type="NCBI Taxonomy" id="1003232"/>
    <lineage>
        <taxon>Eukaryota</taxon>
        <taxon>Fungi</taxon>
        <taxon>Fungi incertae sedis</taxon>
        <taxon>Microsporidia</taxon>
        <taxon>Edhazardia</taxon>
    </lineage>
</organism>
<evidence type="ECO:0000313" key="6">
    <source>
        <dbReference type="Proteomes" id="UP000003163"/>
    </source>
</evidence>
<reference evidence="5 6" key="1">
    <citation type="submission" date="2011-08" db="EMBL/GenBank/DDBJ databases">
        <authorList>
            <person name="Liu Z.J."/>
            <person name="Shi F.L."/>
            <person name="Lu J.Q."/>
            <person name="Li M."/>
            <person name="Wang Z.L."/>
        </authorList>
    </citation>
    <scope>NUCLEOTIDE SEQUENCE [LARGE SCALE GENOMIC DNA]</scope>
    <source>
        <strain evidence="5 6">USNM 41457</strain>
    </source>
</reference>
<dbReference type="GO" id="GO:0005525">
    <property type="term" value="F:GTP binding"/>
    <property type="evidence" value="ECO:0007669"/>
    <property type="project" value="UniProtKB-KW"/>
</dbReference>
<proteinExistence type="predicted"/>
<feature type="domain" description="CP-type G" evidence="4">
    <location>
        <begin position="85"/>
        <end position="244"/>
    </location>
</feature>
<dbReference type="EMBL" id="AFBI03000126">
    <property type="protein sequence ID" value="EJW01648.1"/>
    <property type="molecule type" value="Genomic_DNA"/>
</dbReference>
<dbReference type="OMA" id="EWQTGRF"/>
<feature type="compositionally biased region" description="Basic residues" evidence="3">
    <location>
        <begin position="31"/>
        <end position="41"/>
    </location>
</feature>
<dbReference type="Gene3D" id="1.10.1580.10">
    <property type="match status" value="1"/>
</dbReference>
<dbReference type="PRINTS" id="PR00326">
    <property type="entry name" value="GTP1OBG"/>
</dbReference>
<dbReference type="PROSITE" id="PS51721">
    <property type="entry name" value="G_CP"/>
    <property type="match status" value="1"/>
</dbReference>
<keyword evidence="1" id="KW-0547">Nucleotide-binding</keyword>
<dbReference type="InterPro" id="IPR006073">
    <property type="entry name" value="GTP-bd"/>
</dbReference>
<dbReference type="VEuPathDB" id="MicrosporidiaDB:EDEG_03807"/>
<dbReference type="InParanoid" id="J8ZPN8"/>
<feature type="region of interest" description="Disordered" evidence="3">
    <location>
        <begin position="64"/>
        <end position="83"/>
    </location>
</feature>
<dbReference type="SUPFAM" id="SSF52540">
    <property type="entry name" value="P-loop containing nucleoside triphosphate hydrolases"/>
    <property type="match status" value="1"/>
</dbReference>
<dbReference type="InterPro" id="IPR030378">
    <property type="entry name" value="G_CP_dom"/>
</dbReference>
<dbReference type="OrthoDB" id="10266128at2759"/>
<dbReference type="PANTHER" id="PTHR11089">
    <property type="entry name" value="GTP-BINDING PROTEIN-RELATED"/>
    <property type="match status" value="1"/>
</dbReference>
<reference evidence="6" key="2">
    <citation type="submission" date="2015-07" db="EMBL/GenBank/DDBJ databases">
        <title>Contrasting host-pathogen interactions and genome evolution in two generalist and specialist microsporidian pathogens of mosquitoes.</title>
        <authorList>
            <consortium name="The Broad Institute Genomics Platform"/>
            <consortium name="The Broad Institute Genome Sequencing Center for Infectious Disease"/>
            <person name="Cuomo C.A."/>
            <person name="Sanscrainte N.D."/>
            <person name="Goldberg J.M."/>
            <person name="Heiman D."/>
            <person name="Young S."/>
            <person name="Zeng Q."/>
            <person name="Becnel J.J."/>
            <person name="Birren B.W."/>
        </authorList>
    </citation>
    <scope>NUCLEOTIDE SEQUENCE [LARGE SCALE GENOMIC DNA]</scope>
    <source>
        <strain evidence="6">USNM 41457</strain>
    </source>
</reference>
<evidence type="ECO:0000259" key="4">
    <source>
        <dbReference type="PROSITE" id="PS51721"/>
    </source>
</evidence>
<dbReference type="GO" id="GO:0005730">
    <property type="term" value="C:nucleolus"/>
    <property type="evidence" value="ECO:0007669"/>
    <property type="project" value="TreeGrafter"/>
</dbReference>
<dbReference type="STRING" id="1003232.J8ZPN8"/>
<protein>
    <recommendedName>
        <fullName evidence="4">CP-type G domain-containing protein</fullName>
    </recommendedName>
</protein>
<comment type="caution">
    <text evidence="5">The sequence shown here is derived from an EMBL/GenBank/DDBJ whole genome shotgun (WGS) entry which is preliminary data.</text>
</comment>
<dbReference type="AlphaFoldDB" id="J8ZPN8"/>
<dbReference type="Pfam" id="PF01926">
    <property type="entry name" value="MMR_HSR1"/>
    <property type="match status" value="1"/>
</dbReference>
<dbReference type="HOGENOM" id="CLU_011106_5_4_1"/>
<evidence type="ECO:0000256" key="3">
    <source>
        <dbReference type="SAM" id="MobiDB-lite"/>
    </source>
</evidence>
<dbReference type="InterPro" id="IPR050755">
    <property type="entry name" value="TRAFAC_YlqF/YawG_RiboMat"/>
</dbReference>
<dbReference type="InterPro" id="IPR027417">
    <property type="entry name" value="P-loop_NTPase"/>
</dbReference>
<evidence type="ECO:0000256" key="2">
    <source>
        <dbReference type="ARBA" id="ARBA00023134"/>
    </source>
</evidence>
<dbReference type="Proteomes" id="UP000003163">
    <property type="component" value="Unassembled WGS sequence"/>
</dbReference>
<dbReference type="InterPro" id="IPR023179">
    <property type="entry name" value="GTP-bd_ortho_bundle_sf"/>
</dbReference>
<keyword evidence="6" id="KW-1185">Reference proteome</keyword>
<gene>
    <name evidence="5" type="ORF">EDEG_03807</name>
</gene>
<accession>J8ZPN8</accession>
<evidence type="ECO:0000313" key="5">
    <source>
        <dbReference type="EMBL" id="EJW01648.1"/>
    </source>
</evidence>
<dbReference type="Gene3D" id="3.40.50.300">
    <property type="entry name" value="P-loop containing nucleotide triphosphate hydrolases"/>
    <property type="match status" value="1"/>
</dbReference>
<keyword evidence="2" id="KW-0342">GTP-binding</keyword>
<feature type="region of interest" description="Disordered" evidence="3">
    <location>
        <begin position="31"/>
        <end position="51"/>
    </location>
</feature>
<name>J8ZPN8_EDHAE</name>
<sequence length="361" mass="41618">MVAKKRKSKRLTTKRRVLIDKKKREAIKKQKKLLKTQKSKRTPPSVLRTDEEIKTLEEIKKGAEQRQKEFEERHKEKSNEDNSFKSYMKHVNSVIAQSDVIFQILDARDPLGSRNEEIECKICSAGKKLVLILNKIDLVPKHIVNEWHILLKNEFPTLIFHRDFNKAEIFSLLKNYCRSADGEMKITVGIVGYPNVGKSTFINKLMRSDDCCNTGKQAGITKTVHTLNLENNIKLLDTPGVVFNKNMTLSNVLRMAVDLDSVNVYSYTNELLELLDKIEVCVFYRIEEFKDTTEFLKLLAQRFKMVKKKGSLDTEEAAKKFLRDFASGKISFYSVPQKREADFLGESKICANSSFAFVFKS</sequence>